<dbReference type="EMBL" id="CAXDID020000528">
    <property type="protein sequence ID" value="CAL6100201.1"/>
    <property type="molecule type" value="Genomic_DNA"/>
</dbReference>
<dbReference type="Pfam" id="PF02450">
    <property type="entry name" value="LCAT"/>
    <property type="match status" value="1"/>
</dbReference>
<sequence>MNPVVLVPGLFGSRLEAVSRKNPSDKKLVWFPSLKTMNEDMVYYLWGKYISAREEFVSFCDDEYAIQPVLGVDGCLTLTDLYKVPIVGKKACYFYDMHKALVKSGRKVAAFTYDWRQDPTGPFIQSKLREFIIQQQQVFKTTKFDLVCHSMGGQVINQFMAQNPDADQFINKLVILGTPFNGANGRALNYFNIENLRDLKTSDFVFRGFAGASNYAFTPHKRVDIAIQTGKRNYGVKKCLKGVKEVTKTHKLIIKQLPEDSQLIEIFKHSKTLEDSFEMIKTLFKQREEKTYTFENLDEYFELINDSVLAPLFSFDSDLNKQIQSRLAQKVDIGSIKALVLSGTGKKMLNFKLEEGIGDKTVLLESSQAYTFDAQYDQIEATHMEMVGEKVFKKVLDFIK</sequence>
<protein>
    <submittedName>
        <fullName evidence="1">Lecithin-cholesterol acyltransferase</fullName>
    </submittedName>
    <submittedName>
        <fullName evidence="2">Lecithin-cholesterol_acyltransferase</fullName>
    </submittedName>
</protein>
<dbReference type="InterPro" id="IPR003386">
    <property type="entry name" value="LACT/PDAT_acylTrfase"/>
</dbReference>
<keyword evidence="1" id="KW-0808">Transferase</keyword>
<dbReference type="Gene3D" id="3.40.50.1820">
    <property type="entry name" value="alpha/beta hydrolase"/>
    <property type="match status" value="1"/>
</dbReference>
<dbReference type="GO" id="GO:0006629">
    <property type="term" value="P:lipid metabolic process"/>
    <property type="evidence" value="ECO:0007669"/>
    <property type="project" value="InterPro"/>
</dbReference>
<organism evidence="1">
    <name type="scientific">Hexamita inflata</name>
    <dbReference type="NCBI Taxonomy" id="28002"/>
    <lineage>
        <taxon>Eukaryota</taxon>
        <taxon>Metamonada</taxon>
        <taxon>Diplomonadida</taxon>
        <taxon>Hexamitidae</taxon>
        <taxon>Hexamitinae</taxon>
        <taxon>Hexamita</taxon>
    </lineage>
</organism>
<evidence type="ECO:0000313" key="3">
    <source>
        <dbReference type="Proteomes" id="UP001642409"/>
    </source>
</evidence>
<reference evidence="2 3" key="2">
    <citation type="submission" date="2024-07" db="EMBL/GenBank/DDBJ databases">
        <authorList>
            <person name="Akdeniz Z."/>
        </authorList>
    </citation>
    <scope>NUCLEOTIDE SEQUENCE [LARGE SCALE GENOMIC DNA]</scope>
</reference>
<dbReference type="PANTHER" id="PTHR11440">
    <property type="entry name" value="LECITHIN-CHOLESTEROL ACYLTRANSFERASE-RELATED"/>
    <property type="match status" value="1"/>
</dbReference>
<proteinExistence type="predicted"/>
<dbReference type="Proteomes" id="UP001642409">
    <property type="component" value="Unassembled WGS sequence"/>
</dbReference>
<keyword evidence="3" id="KW-1185">Reference proteome</keyword>
<reference evidence="1" key="1">
    <citation type="submission" date="2023-06" db="EMBL/GenBank/DDBJ databases">
        <authorList>
            <person name="Kurt Z."/>
        </authorList>
    </citation>
    <scope>NUCLEOTIDE SEQUENCE</scope>
</reference>
<gene>
    <name evidence="1" type="ORF">HINF_LOCUS62722</name>
    <name evidence="2" type="ORF">HINF_LOCUS70443</name>
</gene>
<dbReference type="GO" id="GO:0008374">
    <property type="term" value="F:O-acyltransferase activity"/>
    <property type="evidence" value="ECO:0007669"/>
    <property type="project" value="InterPro"/>
</dbReference>
<dbReference type="AlphaFoldDB" id="A0AA86RNF2"/>
<evidence type="ECO:0000313" key="2">
    <source>
        <dbReference type="EMBL" id="CAL6100201.1"/>
    </source>
</evidence>
<evidence type="ECO:0000313" key="1">
    <source>
        <dbReference type="EMBL" id="CAI9975077.1"/>
    </source>
</evidence>
<comment type="caution">
    <text evidence="1">The sequence shown here is derived from an EMBL/GenBank/DDBJ whole genome shotgun (WGS) entry which is preliminary data.</text>
</comment>
<accession>A0AA86RNF2</accession>
<keyword evidence="1" id="KW-0012">Acyltransferase</keyword>
<dbReference type="InterPro" id="IPR029058">
    <property type="entry name" value="AB_hydrolase_fold"/>
</dbReference>
<name>A0AA86RNF2_9EUKA</name>
<dbReference type="EMBL" id="CATOUU010001161">
    <property type="protein sequence ID" value="CAI9975077.1"/>
    <property type="molecule type" value="Genomic_DNA"/>
</dbReference>
<dbReference type="SUPFAM" id="SSF53474">
    <property type="entry name" value="alpha/beta-Hydrolases"/>
    <property type="match status" value="1"/>
</dbReference>